<dbReference type="Proteomes" id="UP000554482">
    <property type="component" value="Unassembled WGS sequence"/>
</dbReference>
<dbReference type="GO" id="GO:0003723">
    <property type="term" value="F:RNA binding"/>
    <property type="evidence" value="ECO:0007669"/>
    <property type="project" value="UniProtKB-KW"/>
</dbReference>
<dbReference type="PANTHER" id="PTHR12826">
    <property type="entry name" value="RIBONUCLEASE Y"/>
    <property type="match status" value="1"/>
</dbReference>
<name>A0A7J6V3Q4_THATH</name>
<organism evidence="2 3">
    <name type="scientific">Thalictrum thalictroides</name>
    <name type="common">Rue-anemone</name>
    <name type="synonym">Anemone thalictroides</name>
    <dbReference type="NCBI Taxonomy" id="46969"/>
    <lineage>
        <taxon>Eukaryota</taxon>
        <taxon>Viridiplantae</taxon>
        <taxon>Streptophyta</taxon>
        <taxon>Embryophyta</taxon>
        <taxon>Tracheophyta</taxon>
        <taxon>Spermatophyta</taxon>
        <taxon>Magnoliopsida</taxon>
        <taxon>Ranunculales</taxon>
        <taxon>Ranunculaceae</taxon>
        <taxon>Thalictroideae</taxon>
        <taxon>Thalictrum</taxon>
    </lineage>
</organism>
<protein>
    <submittedName>
        <fullName evidence="2">Rna-binding kh domain-containing protein</fullName>
    </submittedName>
</protein>
<dbReference type="GO" id="GO:0005634">
    <property type="term" value="C:nucleus"/>
    <property type="evidence" value="ECO:0007669"/>
    <property type="project" value="TreeGrafter"/>
</dbReference>
<accession>A0A7J6V3Q4</accession>
<sequence>MTTQVKEQLQSIHVHVPHHRSRYMLSQWEHICVIVTIGKNIDISMDAKGQIIELTMQPDTTDVIDLQRCASFIQAVILGFSIPVARVLLNRDNVYVDSINFTDINAEQQIPKQLDTNLLCRNINKTKSDIEQSTNTSIHMDNTKIYILGSTMCIKNYKDHLGQLISLYTRN</sequence>
<dbReference type="AlphaFoldDB" id="A0A7J6V3Q4"/>
<keyword evidence="1" id="KW-0694">RNA-binding</keyword>
<reference evidence="2 3" key="1">
    <citation type="submission" date="2020-06" db="EMBL/GenBank/DDBJ databases">
        <title>Transcriptomic and genomic resources for Thalictrum thalictroides and T. hernandezii: Facilitating candidate gene discovery in an emerging model plant lineage.</title>
        <authorList>
            <person name="Arias T."/>
            <person name="Riano-Pachon D.M."/>
            <person name="Di Stilio V.S."/>
        </authorList>
    </citation>
    <scope>NUCLEOTIDE SEQUENCE [LARGE SCALE GENOMIC DNA]</scope>
    <source>
        <strain evidence="3">cv. WT478/WT964</strain>
        <tissue evidence="2">Leaves</tissue>
    </source>
</reference>
<keyword evidence="3" id="KW-1185">Reference proteome</keyword>
<evidence type="ECO:0000313" key="2">
    <source>
        <dbReference type="EMBL" id="KAF5179062.1"/>
    </source>
</evidence>
<comment type="caution">
    <text evidence="2">The sequence shown here is derived from an EMBL/GenBank/DDBJ whole genome shotgun (WGS) entry which is preliminary data.</text>
</comment>
<proteinExistence type="predicted"/>
<evidence type="ECO:0000256" key="1">
    <source>
        <dbReference type="ARBA" id="ARBA00022884"/>
    </source>
</evidence>
<dbReference type="OrthoDB" id="1926925at2759"/>
<dbReference type="PANTHER" id="PTHR12826:SF13">
    <property type="entry name" value="RNA-BINDING PROTEIN PNO1"/>
    <property type="match status" value="1"/>
</dbReference>
<evidence type="ECO:0000313" key="3">
    <source>
        <dbReference type="Proteomes" id="UP000554482"/>
    </source>
</evidence>
<dbReference type="EMBL" id="JABWDY010039265">
    <property type="protein sequence ID" value="KAF5179062.1"/>
    <property type="molecule type" value="Genomic_DNA"/>
</dbReference>
<gene>
    <name evidence="2" type="ORF">FRX31_031359</name>
</gene>